<organism evidence="2 3">
    <name type="scientific">Phaseolus angularis</name>
    <name type="common">Azuki bean</name>
    <name type="synonym">Vigna angularis</name>
    <dbReference type="NCBI Taxonomy" id="3914"/>
    <lineage>
        <taxon>Eukaryota</taxon>
        <taxon>Viridiplantae</taxon>
        <taxon>Streptophyta</taxon>
        <taxon>Embryophyta</taxon>
        <taxon>Tracheophyta</taxon>
        <taxon>Spermatophyta</taxon>
        <taxon>Magnoliopsida</taxon>
        <taxon>eudicotyledons</taxon>
        <taxon>Gunneridae</taxon>
        <taxon>Pentapetalae</taxon>
        <taxon>rosids</taxon>
        <taxon>fabids</taxon>
        <taxon>Fabales</taxon>
        <taxon>Fabaceae</taxon>
        <taxon>Papilionoideae</taxon>
        <taxon>50 kb inversion clade</taxon>
        <taxon>NPAAA clade</taxon>
        <taxon>indigoferoid/millettioid clade</taxon>
        <taxon>Phaseoleae</taxon>
        <taxon>Vigna</taxon>
    </lineage>
</organism>
<feature type="region of interest" description="Disordered" evidence="1">
    <location>
        <begin position="96"/>
        <end position="122"/>
    </location>
</feature>
<evidence type="ECO:0000313" key="3">
    <source>
        <dbReference type="Proteomes" id="UP000743370"/>
    </source>
</evidence>
<sequence>MLSYSSRGRLLFLPRESLTQLTTLHRATHPTHKGGFTIGVPGIVTNVVSSARTIMVPCGVAATLVLTTAKHNNVALGTLVERNWVYVEEERRHAFVEQETRVDRSDGGGNGHNETSSALALDEQRWRRDRELSIGWEDDER</sequence>
<comment type="caution">
    <text evidence="2">The sequence shown here is derived from an EMBL/GenBank/DDBJ whole genome shotgun (WGS) entry which is preliminary data.</text>
</comment>
<gene>
    <name evidence="2" type="ORF">HKW66_Vig0115430</name>
</gene>
<dbReference type="AlphaFoldDB" id="A0A8T0KZ34"/>
<reference evidence="2 3" key="1">
    <citation type="submission" date="2020-05" db="EMBL/GenBank/DDBJ databases">
        <title>Vigna angularis (adzuki bean) Var. LongXiaoDou No. 4 denovo assembly.</title>
        <authorList>
            <person name="Xiang H."/>
        </authorList>
    </citation>
    <scope>NUCLEOTIDE SEQUENCE [LARGE SCALE GENOMIC DNA]</scope>
    <source>
        <tissue evidence="2">Leaf</tissue>
    </source>
</reference>
<dbReference type="EMBL" id="JABFOF010000002">
    <property type="protein sequence ID" value="KAG2404621.1"/>
    <property type="molecule type" value="Genomic_DNA"/>
</dbReference>
<name>A0A8T0KZ34_PHAAN</name>
<evidence type="ECO:0000313" key="2">
    <source>
        <dbReference type="EMBL" id="KAG2404621.1"/>
    </source>
</evidence>
<accession>A0A8T0KZ34</accession>
<protein>
    <submittedName>
        <fullName evidence="2">Uncharacterized protein</fullName>
    </submittedName>
</protein>
<feature type="compositionally biased region" description="Basic and acidic residues" evidence="1">
    <location>
        <begin position="96"/>
        <end position="106"/>
    </location>
</feature>
<dbReference type="Proteomes" id="UP000743370">
    <property type="component" value="Unassembled WGS sequence"/>
</dbReference>
<evidence type="ECO:0000256" key="1">
    <source>
        <dbReference type="SAM" id="MobiDB-lite"/>
    </source>
</evidence>
<proteinExistence type="predicted"/>